<dbReference type="SMART" id="SM01248">
    <property type="entry name" value="KaiB"/>
    <property type="match status" value="1"/>
</dbReference>
<feature type="region of interest" description="Disordered" evidence="1">
    <location>
        <begin position="1"/>
        <end position="24"/>
    </location>
</feature>
<dbReference type="STRING" id="580166.AUP43_10260"/>
<dbReference type="RefSeq" id="WP_067557180.1">
    <property type="nucleotide sequence ID" value="NZ_LPXN01000117.1"/>
</dbReference>
<dbReference type="Gene3D" id="3.40.30.10">
    <property type="entry name" value="Glutaredoxin"/>
    <property type="match status" value="1"/>
</dbReference>
<feature type="compositionally biased region" description="Pro residues" evidence="1">
    <location>
        <begin position="1"/>
        <end position="11"/>
    </location>
</feature>
<dbReference type="GO" id="GO:0048511">
    <property type="term" value="P:rhythmic process"/>
    <property type="evidence" value="ECO:0007669"/>
    <property type="project" value="InterPro"/>
</dbReference>
<evidence type="ECO:0000313" key="3">
    <source>
        <dbReference type="EMBL" id="KZD07292.1"/>
    </source>
</evidence>
<reference evidence="3 4" key="1">
    <citation type="submission" date="2015-12" db="EMBL/GenBank/DDBJ databases">
        <title>Genome sequence of Oceanibaculum pacificum MCCC 1A02656.</title>
        <authorList>
            <person name="Lu L."/>
            <person name="Lai Q."/>
            <person name="Shao Z."/>
            <person name="Qian P."/>
        </authorList>
    </citation>
    <scope>NUCLEOTIDE SEQUENCE [LARGE SCALE GENOMIC DNA]</scope>
    <source>
        <strain evidence="3 4">MCCC 1A02656</strain>
    </source>
</reference>
<evidence type="ECO:0000259" key="2">
    <source>
        <dbReference type="SMART" id="SM01248"/>
    </source>
</evidence>
<dbReference type="OrthoDB" id="5458519at2"/>
<dbReference type="PANTHER" id="PTHR41709:SF2">
    <property type="entry name" value="CIRCADIAN CLOCK PROTEIN KAIB2"/>
    <property type="match status" value="1"/>
</dbReference>
<dbReference type="InterPro" id="IPR039022">
    <property type="entry name" value="KaiB-like"/>
</dbReference>
<dbReference type="InterPro" id="IPR036249">
    <property type="entry name" value="Thioredoxin-like_sf"/>
</dbReference>
<feature type="domain" description="KaiB" evidence="2">
    <location>
        <begin position="31"/>
        <end position="107"/>
    </location>
</feature>
<proteinExistence type="predicted"/>
<dbReference type="EMBL" id="LPXN01000117">
    <property type="protein sequence ID" value="KZD07292.1"/>
    <property type="molecule type" value="Genomic_DNA"/>
</dbReference>
<dbReference type="AlphaFoldDB" id="A0A154W0Z5"/>
<dbReference type="PANTHER" id="PTHR41709">
    <property type="entry name" value="KAIB-LIKE PROTEIN 1"/>
    <property type="match status" value="1"/>
</dbReference>
<name>A0A154W0Z5_9PROT</name>
<keyword evidence="4" id="KW-1185">Reference proteome</keyword>
<dbReference type="Proteomes" id="UP000076400">
    <property type="component" value="Unassembled WGS sequence"/>
</dbReference>
<organism evidence="3 4">
    <name type="scientific">Oceanibaculum pacificum</name>
    <dbReference type="NCBI Taxonomy" id="580166"/>
    <lineage>
        <taxon>Bacteria</taxon>
        <taxon>Pseudomonadati</taxon>
        <taxon>Pseudomonadota</taxon>
        <taxon>Alphaproteobacteria</taxon>
        <taxon>Rhodospirillales</taxon>
        <taxon>Oceanibaculaceae</taxon>
        <taxon>Oceanibaculum</taxon>
    </lineage>
</organism>
<evidence type="ECO:0000256" key="1">
    <source>
        <dbReference type="SAM" id="MobiDB-lite"/>
    </source>
</evidence>
<gene>
    <name evidence="3" type="ORF">AUP43_10260</name>
</gene>
<dbReference type="InterPro" id="IPR011649">
    <property type="entry name" value="KaiB_domain"/>
</dbReference>
<accession>A0A154W0Z5</accession>
<comment type="caution">
    <text evidence="3">The sequence shown here is derived from an EMBL/GenBank/DDBJ whole genome shotgun (WGS) entry which is preliminary data.</text>
</comment>
<dbReference type="Pfam" id="PF07689">
    <property type="entry name" value="KaiB"/>
    <property type="match status" value="1"/>
</dbReference>
<protein>
    <recommendedName>
        <fullName evidence="2">KaiB domain-containing protein</fullName>
    </recommendedName>
</protein>
<evidence type="ECO:0000313" key="4">
    <source>
        <dbReference type="Proteomes" id="UP000076400"/>
    </source>
</evidence>
<sequence length="118" mass="13060">MIKPLDPPPTAQAPGLPKVPGQSKQPPIRLQFFVAYSAPSSRAAMATLESVMKTLEDRVELEVIDVIRSPERALEEGILVTPALIRLFPGPKRTLIGDLRSESALRRFLHDSPLQPER</sequence>
<dbReference type="SUPFAM" id="SSF52833">
    <property type="entry name" value="Thioredoxin-like"/>
    <property type="match status" value="1"/>
</dbReference>